<evidence type="ECO:0000313" key="2">
    <source>
        <dbReference type="EMBL" id="EFC42539.1"/>
    </source>
</evidence>
<keyword evidence="1" id="KW-1133">Transmembrane helix</keyword>
<feature type="transmembrane region" description="Helical" evidence="1">
    <location>
        <begin position="305"/>
        <end position="326"/>
    </location>
</feature>
<dbReference type="KEGG" id="ngr:NAEGRDRAFT_69618"/>
<dbReference type="InParanoid" id="D2VL07"/>
<dbReference type="RefSeq" id="XP_002675283.1">
    <property type="nucleotide sequence ID" value="XM_002675237.1"/>
</dbReference>
<feature type="transmembrane region" description="Helical" evidence="1">
    <location>
        <begin position="405"/>
        <end position="426"/>
    </location>
</feature>
<dbReference type="EMBL" id="GG738879">
    <property type="protein sequence ID" value="EFC42539.1"/>
    <property type="molecule type" value="Genomic_DNA"/>
</dbReference>
<dbReference type="OrthoDB" id="10260165at2759"/>
<feature type="transmembrane region" description="Helical" evidence="1">
    <location>
        <begin position="189"/>
        <end position="208"/>
    </location>
</feature>
<protein>
    <submittedName>
        <fullName evidence="2">Predicted protein</fullName>
    </submittedName>
</protein>
<dbReference type="GeneID" id="8863091"/>
<name>D2VL07_NAEGR</name>
<gene>
    <name evidence="2" type="ORF">NAEGRDRAFT_69618</name>
</gene>
<keyword evidence="1" id="KW-0812">Transmembrane</keyword>
<keyword evidence="3" id="KW-1185">Reference proteome</keyword>
<dbReference type="Proteomes" id="UP000006671">
    <property type="component" value="Unassembled WGS sequence"/>
</dbReference>
<reference evidence="2 3" key="1">
    <citation type="journal article" date="2010" name="Cell">
        <title>The genome of Naegleria gruberi illuminates early eukaryotic versatility.</title>
        <authorList>
            <person name="Fritz-Laylin L.K."/>
            <person name="Prochnik S.E."/>
            <person name="Ginger M.L."/>
            <person name="Dacks J.B."/>
            <person name="Carpenter M.L."/>
            <person name="Field M.C."/>
            <person name="Kuo A."/>
            <person name="Paredez A."/>
            <person name="Chapman J."/>
            <person name="Pham J."/>
            <person name="Shu S."/>
            <person name="Neupane R."/>
            <person name="Cipriano M."/>
            <person name="Mancuso J."/>
            <person name="Tu H."/>
            <person name="Salamov A."/>
            <person name="Lindquist E."/>
            <person name="Shapiro H."/>
            <person name="Lucas S."/>
            <person name="Grigoriev I.V."/>
            <person name="Cande W.Z."/>
            <person name="Fulton C."/>
            <person name="Rokhsar D.S."/>
            <person name="Dawson S.C."/>
        </authorList>
    </citation>
    <scope>NUCLEOTIDE SEQUENCE [LARGE SCALE GENOMIC DNA]</scope>
    <source>
        <strain evidence="2 3">NEG-M</strain>
    </source>
</reference>
<feature type="transmembrane region" description="Helical" evidence="1">
    <location>
        <begin position="332"/>
        <end position="352"/>
    </location>
</feature>
<organism evidence="3">
    <name type="scientific">Naegleria gruberi</name>
    <name type="common">Amoeba</name>
    <dbReference type="NCBI Taxonomy" id="5762"/>
    <lineage>
        <taxon>Eukaryota</taxon>
        <taxon>Discoba</taxon>
        <taxon>Heterolobosea</taxon>
        <taxon>Tetramitia</taxon>
        <taxon>Eutetramitia</taxon>
        <taxon>Vahlkampfiidae</taxon>
        <taxon>Naegleria</taxon>
    </lineage>
</organism>
<dbReference type="AlphaFoldDB" id="D2VL07"/>
<evidence type="ECO:0000313" key="3">
    <source>
        <dbReference type="Proteomes" id="UP000006671"/>
    </source>
</evidence>
<keyword evidence="1" id="KW-0472">Membrane</keyword>
<sequence length="436" mass="49241">MSLQAKDFLAKISSDLICFLEHGGEGNNGISNSTLLKAMLKGSLGVAVLNEIYYMMKSLMRERESENMIFDRKNVEKTIDCMRRDVIRFISCNGVVMSGLAICSHDYSHVLEKSGILTKIAFFLTTIYSPAVIAEILDWIGISEYDHSVYEKDSTILPFRKSKQDGRGIFSGFYNFLKKLFIEQSFPRLLLLTSLTPFINILIGNRLVPNVKYSATSNLVLDEYKHDPVVNQQLIETLEKKKYTSLFLSSYFLSLGHGISMNTLCYWGEERGWRDFMWNRLIKIEKLEKRKDAIDTLEFFKNSMLIGFISGLWNVPLTLAGINYGANNSRWGVIPMVLSHTLLSPLLCFVTQKIKNETNTIRDYGIISSFARGIYEAMGGLSQYLSDVSNAHDKRYGNILVGPNSLSSCATLALLNLGLFIALSHSTNRFSSTSKK</sequence>
<proteinExistence type="predicted"/>
<dbReference type="VEuPathDB" id="AmoebaDB:NAEGRDRAFT_69618"/>
<accession>D2VL07</accession>
<evidence type="ECO:0000256" key="1">
    <source>
        <dbReference type="SAM" id="Phobius"/>
    </source>
</evidence>
<dbReference type="OMA" id="CKSERRN"/>